<dbReference type="Pfam" id="PF13148">
    <property type="entry name" value="DUF3987"/>
    <property type="match status" value="1"/>
</dbReference>
<dbReference type="GO" id="GO:0016817">
    <property type="term" value="F:hydrolase activity, acting on acid anhydrides"/>
    <property type="evidence" value="ECO:0007669"/>
    <property type="project" value="InterPro"/>
</dbReference>
<comment type="caution">
    <text evidence="3">The sequence shown here is derived from an EMBL/GenBank/DDBJ whole genome shotgun (WGS) entry which is preliminary data.</text>
</comment>
<dbReference type="InterPro" id="IPR014819">
    <property type="entry name" value="PriCT_2"/>
</dbReference>
<dbReference type="AlphaFoldDB" id="A0A2T4Z271"/>
<evidence type="ECO:0000313" key="3">
    <source>
        <dbReference type="EMBL" id="PTM54855.1"/>
    </source>
</evidence>
<protein>
    <submittedName>
        <fullName evidence="3">Primase-like protein</fullName>
    </submittedName>
</protein>
<name>A0A2T4Z271_9HYPH</name>
<reference evidence="3 4" key="1">
    <citation type="submission" date="2018-04" db="EMBL/GenBank/DDBJ databases">
        <title>Genomic Encyclopedia of Archaeal and Bacterial Type Strains, Phase II (KMG-II): from individual species to whole genera.</title>
        <authorList>
            <person name="Goeker M."/>
        </authorList>
    </citation>
    <scope>NUCLEOTIDE SEQUENCE [LARGE SCALE GENOMIC DNA]</scope>
    <source>
        <strain evidence="3 4">DSM 25521</strain>
    </source>
</reference>
<accession>A0A2T4Z271</accession>
<feature type="region of interest" description="Disordered" evidence="1">
    <location>
        <begin position="312"/>
        <end position="347"/>
    </location>
</feature>
<sequence>MAEATATKAEPAVFCPPLCVFGNQRKEDGMPFAGESNIAEAPVLSIELDENPDTGLWRVIEVIGVPTVLVRSGGVCKTTGQDKLHAHWRLALPARDPDAIAKLKTARALAAGLANGDATSISPVHPIRWPGSLHRKDRLRPRLATAEFLGPEARDIELDGALAKLQAAADNAGLSVHGAQTLRAHKASPAGQPLDRRHLLVLAEAIPNPDRPDWERWSRIGMAFHAASAGNGDGLDAFILWSEKAASVIDYDAIDERWSHWDRSPAEYMTVDTLVSEAEKHEPGFRSRWTIERWFDEKAAAEAADRSFSRLAQAPHHSDNDERWPKPDDLFGFGDGLERQEPPTGALPSVLEDFSRDAARRMGASVAQFTGGTLAALSGAVGTKFRIQPKDRDASWAEFGVIWVMDVQPPGGKKTPVIRAVTQPLESLEAEWVEQDAPVFRAWLAQEKRKPKAGEPIMQEPVRRRCVAKDVTLEGLPDILRQNRSILYFNDELAAIIGGAGQYKQGKGNDRQKLLTLYDCNSVTIDRKTAGTVHVPVWGAAVYGGIQPGKLRELIASVEGDGFLQRFLVIHGDGTRRKGVDDEPGPSRERYRQFIREVAAVREAVSEPVKLSAAARAVWGPHEERWEALFDMQGASEAFQGHLSKMGGIAYRLLLLCHVANEWEPTGGHPETRLVSAKTATQAARLVSWFLTQSIRFYEDYVGAGEAVEDARWLADHLLTTGKQQLTRREIGRVRNAMAGKPWRMCAAMRQLEWANWVDVDPKGGSDKHGPEWWTVNPRVHVAFADRAKIVAAQRADIQERIRTAGEARRQIVQAA</sequence>
<keyword evidence="4" id="KW-1185">Reference proteome</keyword>
<evidence type="ECO:0000259" key="2">
    <source>
        <dbReference type="Pfam" id="PF08707"/>
    </source>
</evidence>
<dbReference type="EMBL" id="PZZL01000005">
    <property type="protein sequence ID" value="PTM54855.1"/>
    <property type="molecule type" value="Genomic_DNA"/>
</dbReference>
<feature type="compositionally biased region" description="Basic and acidic residues" evidence="1">
    <location>
        <begin position="316"/>
        <end position="329"/>
    </location>
</feature>
<dbReference type="Proteomes" id="UP000241808">
    <property type="component" value="Unassembled WGS sequence"/>
</dbReference>
<dbReference type="Pfam" id="PF08707">
    <property type="entry name" value="PriCT_2"/>
    <property type="match status" value="1"/>
</dbReference>
<evidence type="ECO:0000313" key="4">
    <source>
        <dbReference type="Proteomes" id="UP000241808"/>
    </source>
</evidence>
<feature type="domain" description="Primase C-terminal 2" evidence="2">
    <location>
        <begin position="208"/>
        <end position="278"/>
    </location>
</feature>
<evidence type="ECO:0000256" key="1">
    <source>
        <dbReference type="SAM" id="MobiDB-lite"/>
    </source>
</evidence>
<dbReference type="InterPro" id="IPR025048">
    <property type="entry name" value="DUF3987"/>
</dbReference>
<organism evidence="3 4">
    <name type="scientific">Phreatobacter oligotrophus</name>
    <dbReference type="NCBI Taxonomy" id="1122261"/>
    <lineage>
        <taxon>Bacteria</taxon>
        <taxon>Pseudomonadati</taxon>
        <taxon>Pseudomonadota</taxon>
        <taxon>Alphaproteobacteria</taxon>
        <taxon>Hyphomicrobiales</taxon>
        <taxon>Phreatobacteraceae</taxon>
        <taxon>Phreatobacter</taxon>
    </lineage>
</organism>
<proteinExistence type="predicted"/>
<gene>
    <name evidence="3" type="ORF">C8P69_1053</name>
</gene>